<dbReference type="AlphaFoldDB" id="A0A1Y2D033"/>
<dbReference type="GO" id="GO:0005743">
    <property type="term" value="C:mitochondrial inner membrane"/>
    <property type="evidence" value="ECO:0007669"/>
    <property type="project" value="TreeGrafter"/>
</dbReference>
<keyword evidence="4 6" id="KW-0862">Zinc</keyword>
<name>A0A1Y2D033_9FUNG</name>
<feature type="region of interest" description="Disordered" evidence="7">
    <location>
        <begin position="25"/>
        <end position="48"/>
    </location>
</feature>
<comment type="similarity">
    <text evidence="6">Belongs to the peptidase M48 family.</text>
</comment>
<evidence type="ECO:0000256" key="5">
    <source>
        <dbReference type="ARBA" id="ARBA00023049"/>
    </source>
</evidence>
<dbReference type="GO" id="GO:0034982">
    <property type="term" value="P:mitochondrial protein processing"/>
    <property type="evidence" value="ECO:0007669"/>
    <property type="project" value="TreeGrafter"/>
</dbReference>
<dbReference type="InterPro" id="IPR051156">
    <property type="entry name" value="Mito/Outer_Membr_Metalloprot"/>
</dbReference>
<dbReference type="STRING" id="329046.A0A1Y2D033"/>
<keyword evidence="2" id="KW-0479">Metal-binding</keyword>
<dbReference type="GO" id="GO:0046872">
    <property type="term" value="F:metal ion binding"/>
    <property type="evidence" value="ECO:0007669"/>
    <property type="project" value="UniProtKB-KW"/>
</dbReference>
<evidence type="ECO:0000256" key="7">
    <source>
        <dbReference type="SAM" id="MobiDB-lite"/>
    </source>
</evidence>
<evidence type="ECO:0000313" key="10">
    <source>
        <dbReference type="Proteomes" id="UP000193642"/>
    </source>
</evidence>
<evidence type="ECO:0000256" key="1">
    <source>
        <dbReference type="ARBA" id="ARBA00022670"/>
    </source>
</evidence>
<accession>A0A1Y2D033</accession>
<keyword evidence="5 6" id="KW-0482">Metalloprotease</keyword>
<dbReference type="InterPro" id="IPR001915">
    <property type="entry name" value="Peptidase_M48"/>
</dbReference>
<dbReference type="GO" id="GO:0004222">
    <property type="term" value="F:metalloendopeptidase activity"/>
    <property type="evidence" value="ECO:0007669"/>
    <property type="project" value="InterPro"/>
</dbReference>
<dbReference type="EMBL" id="MCGO01000003">
    <property type="protein sequence ID" value="ORY52486.1"/>
    <property type="molecule type" value="Genomic_DNA"/>
</dbReference>
<evidence type="ECO:0000313" key="9">
    <source>
        <dbReference type="EMBL" id="ORY52486.1"/>
    </source>
</evidence>
<dbReference type="PANTHER" id="PTHR22726:SF1">
    <property type="entry name" value="METALLOENDOPEPTIDASE OMA1, MITOCHONDRIAL"/>
    <property type="match status" value="1"/>
</dbReference>
<dbReference type="Proteomes" id="UP000193642">
    <property type="component" value="Unassembled WGS sequence"/>
</dbReference>
<evidence type="ECO:0000256" key="2">
    <source>
        <dbReference type="ARBA" id="ARBA00022723"/>
    </source>
</evidence>
<gene>
    <name evidence="9" type="ORF">BCR33DRAFT_675432</name>
</gene>
<dbReference type="Pfam" id="PF01435">
    <property type="entry name" value="Peptidase_M48"/>
    <property type="match status" value="1"/>
</dbReference>
<dbReference type="Gene3D" id="3.30.2010.10">
    <property type="entry name" value="Metalloproteases ('zincins'), catalytic domain"/>
    <property type="match status" value="1"/>
</dbReference>
<comment type="caution">
    <text evidence="9">The sequence shown here is derived from an EMBL/GenBank/DDBJ whole genome shotgun (WGS) entry which is preliminary data.</text>
</comment>
<protein>
    <recommendedName>
        <fullName evidence="8">Peptidase M48 domain-containing protein</fullName>
    </recommendedName>
</protein>
<organism evidence="9 10">
    <name type="scientific">Rhizoclosmatium globosum</name>
    <dbReference type="NCBI Taxonomy" id="329046"/>
    <lineage>
        <taxon>Eukaryota</taxon>
        <taxon>Fungi</taxon>
        <taxon>Fungi incertae sedis</taxon>
        <taxon>Chytridiomycota</taxon>
        <taxon>Chytridiomycota incertae sedis</taxon>
        <taxon>Chytridiomycetes</taxon>
        <taxon>Chytridiales</taxon>
        <taxon>Chytriomycetaceae</taxon>
        <taxon>Rhizoclosmatium</taxon>
    </lineage>
</organism>
<dbReference type="CDD" id="cd07331">
    <property type="entry name" value="M48C_Oma1_like"/>
    <property type="match status" value="1"/>
</dbReference>
<keyword evidence="3 6" id="KW-0378">Hydrolase</keyword>
<comment type="cofactor">
    <cofactor evidence="6">
        <name>Zn(2+)</name>
        <dbReference type="ChEBI" id="CHEBI:29105"/>
    </cofactor>
    <text evidence="6">Binds 1 zinc ion per subunit.</text>
</comment>
<dbReference type="PANTHER" id="PTHR22726">
    <property type="entry name" value="METALLOENDOPEPTIDASE OMA1"/>
    <property type="match status" value="1"/>
</dbReference>
<feature type="domain" description="Peptidase M48" evidence="8">
    <location>
        <begin position="133"/>
        <end position="305"/>
    </location>
</feature>
<proteinExistence type="inferred from homology"/>
<evidence type="ECO:0000256" key="4">
    <source>
        <dbReference type="ARBA" id="ARBA00022833"/>
    </source>
</evidence>
<keyword evidence="10" id="KW-1185">Reference proteome</keyword>
<dbReference type="OrthoDB" id="7464992at2759"/>
<evidence type="ECO:0000256" key="3">
    <source>
        <dbReference type="ARBA" id="ARBA00022801"/>
    </source>
</evidence>
<dbReference type="GO" id="GO:0006515">
    <property type="term" value="P:protein quality control for misfolded or incompletely synthesized proteins"/>
    <property type="evidence" value="ECO:0007669"/>
    <property type="project" value="TreeGrafter"/>
</dbReference>
<sequence length="335" mass="37953">MFRLTSLRPLSLRFRAPTSASFATVRRGTGSRFPPTPTRFDPNQGSGGGYQYFQQRSVPFYQNKRNLTIVGGGAGLVGLYYATHLETVPISNRTRFMDMTKEDEEMMGKQAFEETMREFGKAIVPAYHPTAQFVHRVARDIIRVSGIKDVDWEIYLIDSPQKNAFVIPGGKVFVFTGILPVTQDEHGLAAVLGHEVAHQLARHSAEKLSSMKIIFLGQVLLNFVFDAQFLTRLLVDVGVIKPFSRLMETEADYIGLQLMAQACYDPDAAADMWKRMKQLDTDPAHSKYLSTHPSHDNRIQKITEWLPEARRIRENSDCHQIAPFLTLFNRSVFGH</sequence>
<reference evidence="9 10" key="1">
    <citation type="submission" date="2016-07" db="EMBL/GenBank/DDBJ databases">
        <title>Pervasive Adenine N6-methylation of Active Genes in Fungi.</title>
        <authorList>
            <consortium name="DOE Joint Genome Institute"/>
            <person name="Mondo S.J."/>
            <person name="Dannebaum R.O."/>
            <person name="Kuo R.C."/>
            <person name="Labutti K."/>
            <person name="Haridas S."/>
            <person name="Kuo A."/>
            <person name="Salamov A."/>
            <person name="Ahrendt S.R."/>
            <person name="Lipzen A."/>
            <person name="Sullivan W."/>
            <person name="Andreopoulos W.B."/>
            <person name="Clum A."/>
            <person name="Lindquist E."/>
            <person name="Daum C."/>
            <person name="Ramamoorthy G.K."/>
            <person name="Gryganskyi A."/>
            <person name="Culley D."/>
            <person name="Magnuson J.K."/>
            <person name="James T.Y."/>
            <person name="O'Malley M.A."/>
            <person name="Stajich J.E."/>
            <person name="Spatafora J.W."/>
            <person name="Visel A."/>
            <person name="Grigoriev I.V."/>
        </authorList>
    </citation>
    <scope>NUCLEOTIDE SEQUENCE [LARGE SCALE GENOMIC DNA]</scope>
    <source>
        <strain evidence="9 10">JEL800</strain>
    </source>
</reference>
<evidence type="ECO:0000256" key="6">
    <source>
        <dbReference type="RuleBase" id="RU003983"/>
    </source>
</evidence>
<keyword evidence="1 6" id="KW-0645">Protease</keyword>
<evidence type="ECO:0000259" key="8">
    <source>
        <dbReference type="Pfam" id="PF01435"/>
    </source>
</evidence>